<keyword evidence="1" id="KW-0472">Membrane</keyword>
<feature type="transmembrane region" description="Helical" evidence="1">
    <location>
        <begin position="188"/>
        <end position="206"/>
    </location>
</feature>
<keyword evidence="1" id="KW-1133">Transmembrane helix</keyword>
<proteinExistence type="predicted"/>
<evidence type="ECO:0000259" key="2">
    <source>
        <dbReference type="Pfam" id="PF09990"/>
    </source>
</evidence>
<keyword evidence="4" id="KW-1185">Reference proteome</keyword>
<evidence type="ECO:0000313" key="4">
    <source>
        <dbReference type="Proteomes" id="UP000193986"/>
    </source>
</evidence>
<evidence type="ECO:0000313" key="3">
    <source>
        <dbReference type="EMBL" id="ORY28147.1"/>
    </source>
</evidence>
<dbReference type="OrthoDB" id="2580011at2759"/>
<dbReference type="EMBL" id="MCFC01000033">
    <property type="protein sequence ID" value="ORY28147.1"/>
    <property type="molecule type" value="Genomic_DNA"/>
</dbReference>
<feature type="domain" description="DUF2231" evidence="2">
    <location>
        <begin position="54"/>
        <end position="223"/>
    </location>
</feature>
<reference evidence="3 4" key="1">
    <citation type="submission" date="2016-07" db="EMBL/GenBank/DDBJ databases">
        <title>Pervasive Adenine N6-methylation of Active Genes in Fungi.</title>
        <authorList>
            <consortium name="DOE Joint Genome Institute"/>
            <person name="Mondo S.J."/>
            <person name="Dannebaum R.O."/>
            <person name="Kuo R.C."/>
            <person name="Labutti K."/>
            <person name="Haridas S."/>
            <person name="Kuo A."/>
            <person name="Salamov A."/>
            <person name="Ahrendt S.R."/>
            <person name="Lipzen A."/>
            <person name="Sullivan W."/>
            <person name="Andreopoulos W.B."/>
            <person name="Clum A."/>
            <person name="Lindquist E."/>
            <person name="Daum C."/>
            <person name="Ramamoorthy G.K."/>
            <person name="Gryganskyi A."/>
            <person name="Culley D."/>
            <person name="Magnuson J.K."/>
            <person name="James T.Y."/>
            <person name="O'Malley M.A."/>
            <person name="Stajich J.E."/>
            <person name="Spatafora J.W."/>
            <person name="Visel A."/>
            <person name="Grigoriev I.V."/>
        </authorList>
    </citation>
    <scope>NUCLEOTIDE SEQUENCE [LARGE SCALE GENOMIC DNA]</scope>
    <source>
        <strain evidence="3 4">68-887.2</strain>
    </source>
</reference>
<organism evidence="3 4">
    <name type="scientific">Naematelia encephala</name>
    <dbReference type="NCBI Taxonomy" id="71784"/>
    <lineage>
        <taxon>Eukaryota</taxon>
        <taxon>Fungi</taxon>
        <taxon>Dikarya</taxon>
        <taxon>Basidiomycota</taxon>
        <taxon>Agaricomycotina</taxon>
        <taxon>Tremellomycetes</taxon>
        <taxon>Tremellales</taxon>
        <taxon>Naemateliaceae</taxon>
        <taxon>Naematelia</taxon>
    </lineage>
</organism>
<protein>
    <recommendedName>
        <fullName evidence="2">DUF2231 domain-containing protein</fullName>
    </recommendedName>
</protein>
<keyword evidence="1" id="KW-0812">Transmembrane</keyword>
<name>A0A1Y2B0Y1_9TREE</name>
<dbReference type="AlphaFoldDB" id="A0A1Y2B0Y1"/>
<comment type="caution">
    <text evidence="3">The sequence shown here is derived from an EMBL/GenBank/DDBJ whole genome shotgun (WGS) entry which is preliminary data.</text>
</comment>
<dbReference type="Proteomes" id="UP000193986">
    <property type="component" value="Unassembled WGS sequence"/>
</dbReference>
<feature type="transmembrane region" description="Helical" evidence="1">
    <location>
        <begin position="66"/>
        <end position="90"/>
    </location>
</feature>
<dbReference type="InParanoid" id="A0A1Y2B0Y1"/>
<gene>
    <name evidence="3" type="ORF">BCR39DRAFT_559641</name>
</gene>
<evidence type="ECO:0000256" key="1">
    <source>
        <dbReference type="SAM" id="Phobius"/>
    </source>
</evidence>
<dbReference type="InterPro" id="IPR019251">
    <property type="entry name" value="DUF2231_TM"/>
</dbReference>
<sequence length="236" mass="25126">MLTIACSSAERKDIPAADMSPTTRAAEAAEQAAHQTSQVLQGRIPNQTPDKALGHPIHPSTVHWPIAFLSASFGIVSLNLVPSAIISPLSKILPPLSTLPALAHYAAAAGVLTAIPSIVTGLGEGYEMFRAQVDSKGDWRTVVSDAWNMVDDGGRKLHMTAKHASMNDAVVLLAAANWFHGYKYPTQALPLINTILSAISLPALLYSAMIGGRLVYEYAVGVQRQGHGLEVKEKSQ</sequence>
<accession>A0A1Y2B0Y1</accession>
<dbReference type="Pfam" id="PF09990">
    <property type="entry name" value="DUF2231"/>
    <property type="match status" value="1"/>
</dbReference>
<feature type="transmembrane region" description="Helical" evidence="1">
    <location>
        <begin position="102"/>
        <end position="122"/>
    </location>
</feature>